<dbReference type="Proteomes" id="UP000199354">
    <property type="component" value="Unassembled WGS sequence"/>
</dbReference>
<name>A0A1G5GVL2_9FLAO</name>
<dbReference type="EMBL" id="FMVF01000007">
    <property type="protein sequence ID" value="SCY55441.1"/>
    <property type="molecule type" value="Genomic_DNA"/>
</dbReference>
<feature type="signal peptide" evidence="1">
    <location>
        <begin position="1"/>
        <end position="24"/>
    </location>
</feature>
<evidence type="ECO:0000313" key="4">
    <source>
        <dbReference type="Proteomes" id="UP000199354"/>
    </source>
</evidence>
<reference evidence="3 4" key="1">
    <citation type="submission" date="2016-10" db="EMBL/GenBank/DDBJ databases">
        <authorList>
            <person name="de Groot N.N."/>
        </authorList>
    </citation>
    <scope>NUCLEOTIDE SEQUENCE [LARGE SCALE GENOMIC DNA]</scope>
    <source>
        <strain evidence="3 4">CGMCC 1.7031</strain>
    </source>
</reference>
<dbReference type="PROSITE" id="PS51257">
    <property type="entry name" value="PROKAR_LIPOPROTEIN"/>
    <property type="match status" value="1"/>
</dbReference>
<organism evidence="3 4">
    <name type="scientific">Flavobacterium caeni</name>
    <dbReference type="NCBI Taxonomy" id="490189"/>
    <lineage>
        <taxon>Bacteria</taxon>
        <taxon>Pseudomonadati</taxon>
        <taxon>Bacteroidota</taxon>
        <taxon>Flavobacteriia</taxon>
        <taxon>Flavobacteriales</taxon>
        <taxon>Flavobacteriaceae</taxon>
        <taxon>Flavobacterium</taxon>
    </lineage>
</organism>
<feature type="domain" description="DUF5017" evidence="2">
    <location>
        <begin position="102"/>
        <end position="190"/>
    </location>
</feature>
<dbReference type="OrthoDB" id="1492759at2"/>
<dbReference type="STRING" id="490189.SAMN02927903_01642"/>
<gene>
    <name evidence="3" type="ORF">SAMN02927903_01642</name>
</gene>
<accession>A0A1G5GVL2</accession>
<protein>
    <recommendedName>
        <fullName evidence="2">DUF5017 domain-containing protein</fullName>
    </recommendedName>
</protein>
<keyword evidence="4" id="KW-1185">Reference proteome</keyword>
<dbReference type="Pfam" id="PF16409">
    <property type="entry name" value="DUF5017"/>
    <property type="match status" value="1"/>
</dbReference>
<dbReference type="RefSeq" id="WP_091141811.1">
    <property type="nucleotide sequence ID" value="NZ_FMVF01000007.1"/>
</dbReference>
<proteinExistence type="predicted"/>
<keyword evidence="1" id="KW-0732">Signal</keyword>
<evidence type="ECO:0000313" key="3">
    <source>
        <dbReference type="EMBL" id="SCY55441.1"/>
    </source>
</evidence>
<sequence length="207" mass="23018">MKNKFVKPILFVALALGFASCVEDDDFAIPPINEAFFSENFNTAVDNTVFDFEGWTNYPEVGTELWTEEMFDGDGTIQFNPYGNGESTNISWAISPQIPVAQYNNIKMSFTSAQNFVSDPENNRVELWVSSDFDGTNFEEATWTQFDAKFATNDDDGYDMVRSGEIDLSSFVGQSHISVGFKAIGSGSNTALDGLYQINDLNVYTSK</sequence>
<evidence type="ECO:0000259" key="2">
    <source>
        <dbReference type="Pfam" id="PF16409"/>
    </source>
</evidence>
<dbReference type="InterPro" id="IPR032185">
    <property type="entry name" value="DUF5017"/>
</dbReference>
<dbReference type="AlphaFoldDB" id="A0A1G5GVL2"/>
<feature type="chain" id="PRO_5011562533" description="DUF5017 domain-containing protein" evidence="1">
    <location>
        <begin position="25"/>
        <end position="207"/>
    </location>
</feature>
<dbReference type="Gene3D" id="2.60.120.200">
    <property type="match status" value="1"/>
</dbReference>
<evidence type="ECO:0000256" key="1">
    <source>
        <dbReference type="SAM" id="SignalP"/>
    </source>
</evidence>